<dbReference type="Pfam" id="PF13807">
    <property type="entry name" value="GNVR"/>
    <property type="match status" value="1"/>
</dbReference>
<dbReference type="InterPro" id="IPR027417">
    <property type="entry name" value="P-loop_NTPase"/>
</dbReference>
<gene>
    <name evidence="22" type="ORF">CWD77_11775</name>
</gene>
<dbReference type="InterPro" id="IPR050445">
    <property type="entry name" value="Bact_polysacc_biosynth/exp"/>
</dbReference>
<keyword evidence="16" id="KW-0175">Coiled coil</keyword>
<name>A0A2N0VGH6_9BACT</name>
<evidence type="ECO:0000256" key="11">
    <source>
        <dbReference type="ARBA" id="ARBA00022840"/>
    </source>
</evidence>
<dbReference type="EC" id="2.7.10.2" evidence="4"/>
<dbReference type="Proteomes" id="UP000233398">
    <property type="component" value="Unassembled WGS sequence"/>
</dbReference>
<evidence type="ECO:0000259" key="21">
    <source>
        <dbReference type="Pfam" id="PF13807"/>
    </source>
</evidence>
<feature type="region of interest" description="Disordered" evidence="17">
    <location>
        <begin position="1"/>
        <end position="33"/>
    </location>
</feature>
<comment type="subcellular location">
    <subcellularLocation>
        <location evidence="1">Cell inner membrane</location>
        <topology evidence="1">Multi-pass membrane protein</topology>
    </subcellularLocation>
</comment>
<dbReference type="CDD" id="cd05387">
    <property type="entry name" value="BY-kinase"/>
    <property type="match status" value="1"/>
</dbReference>
<evidence type="ECO:0000256" key="7">
    <source>
        <dbReference type="ARBA" id="ARBA00022679"/>
    </source>
</evidence>
<evidence type="ECO:0000256" key="14">
    <source>
        <dbReference type="ARBA" id="ARBA00023137"/>
    </source>
</evidence>
<feature type="transmembrane region" description="Helical" evidence="18">
    <location>
        <begin position="49"/>
        <end position="68"/>
    </location>
</feature>
<evidence type="ECO:0000256" key="17">
    <source>
        <dbReference type="SAM" id="MobiDB-lite"/>
    </source>
</evidence>
<feature type="compositionally biased region" description="Basic and acidic residues" evidence="17">
    <location>
        <begin position="1"/>
        <end position="12"/>
    </location>
</feature>
<evidence type="ECO:0000256" key="9">
    <source>
        <dbReference type="ARBA" id="ARBA00022741"/>
    </source>
</evidence>
<comment type="catalytic activity">
    <reaction evidence="15">
        <text>L-tyrosyl-[protein] + ATP = O-phospho-L-tyrosyl-[protein] + ADP + H(+)</text>
        <dbReference type="Rhea" id="RHEA:10596"/>
        <dbReference type="Rhea" id="RHEA-COMP:10136"/>
        <dbReference type="Rhea" id="RHEA-COMP:20101"/>
        <dbReference type="ChEBI" id="CHEBI:15378"/>
        <dbReference type="ChEBI" id="CHEBI:30616"/>
        <dbReference type="ChEBI" id="CHEBI:46858"/>
        <dbReference type="ChEBI" id="CHEBI:61978"/>
        <dbReference type="ChEBI" id="CHEBI:456216"/>
        <dbReference type="EC" id="2.7.10.2"/>
    </reaction>
</comment>
<accession>A0A2N0VGH6</accession>
<comment type="caution">
    <text evidence="22">The sequence shown here is derived from an EMBL/GenBank/DDBJ whole genome shotgun (WGS) entry which is preliminary data.</text>
</comment>
<dbReference type="InterPro" id="IPR003856">
    <property type="entry name" value="LPS_length_determ_N"/>
</dbReference>
<organism evidence="22 23">
    <name type="scientific">Rhodohalobacter barkolensis</name>
    <dbReference type="NCBI Taxonomy" id="2053187"/>
    <lineage>
        <taxon>Bacteria</taxon>
        <taxon>Pseudomonadati</taxon>
        <taxon>Balneolota</taxon>
        <taxon>Balneolia</taxon>
        <taxon>Balneolales</taxon>
        <taxon>Balneolaceae</taxon>
        <taxon>Rhodohalobacter</taxon>
    </lineage>
</organism>
<keyword evidence="8 18" id="KW-0812">Transmembrane</keyword>
<keyword evidence="9" id="KW-0547">Nucleotide-binding</keyword>
<evidence type="ECO:0000256" key="12">
    <source>
        <dbReference type="ARBA" id="ARBA00022989"/>
    </source>
</evidence>
<dbReference type="OrthoDB" id="9794577at2"/>
<evidence type="ECO:0000256" key="6">
    <source>
        <dbReference type="ARBA" id="ARBA00022519"/>
    </source>
</evidence>
<sequence>MSDIIRSDREGRGPNNGSKFEFVPTTPMSNQAQENSLNPKYLVSLILKYKWLILLFVILGGTGAWFYADTVTPTYESTGTILINAGTSGDDELSKIISQTTGVGTSSTLANEVQVLRSRDFARQIARSLIEEEPGDYRDFPVLWNEDENGNISRASEEAVTGRIRRNLSIVRPERDSELLEVSFESPSPIETSHISNKAMEIYVESSTQENRRAAELTAEFLEREKRDIEQKLQESERRLQEFMDNTGIVQMDEQASGIVTRQTSIEMELQQVNLELESVNQAIQNHEQRMESLKPGLSEQFSEAVGPRIRNSQEQLARYESERTLILTKNPNVRERETTPPRLKYLDEEIERVKNEIRELSAQLFTEDEEYTGMDSEERAQMIATIQTRLTELRIQQNQLQSRSQALAQSKEEIDQDLNSLPEGMMQLARLQRDVALNEELFVNVSENYAEMSVLKQSQFGFGRIVDSALTPTIPVSPNKKILLIIGIMLGGIVSGGFIFIREFMDNSVNNLEMLKTSYLPLLAAVPVLDKVSKKSKKSFKNGSGKIPDELVLLRDRSNLASEAIRRLKNNLIYQNGDYPPKTIAITSAEKGDGKSTVVSNLAVSFAEDGYKTLLIDTDFRRPKLHSYFGHDNESGLTDYLSGRIKLVKLMKDTDINMLKLITSGGRHEAPDTVVNSKKFNDFLNQMEEVFDIIILDTPPFGIVSDSTALLKRAKSTVLVTKYRKTNRGVFQKTVEDLERINANISGIVVNGFDHKKETSGYYGSGYYKSMYESYESYV</sequence>
<dbReference type="GO" id="GO:0005524">
    <property type="term" value="F:ATP binding"/>
    <property type="evidence" value="ECO:0007669"/>
    <property type="project" value="UniProtKB-KW"/>
</dbReference>
<evidence type="ECO:0000256" key="8">
    <source>
        <dbReference type="ARBA" id="ARBA00022692"/>
    </source>
</evidence>
<evidence type="ECO:0000259" key="20">
    <source>
        <dbReference type="Pfam" id="PF13614"/>
    </source>
</evidence>
<keyword evidence="14" id="KW-0829">Tyrosine-protein kinase</keyword>
<keyword evidence="6" id="KW-0997">Cell inner membrane</keyword>
<evidence type="ECO:0000256" key="15">
    <source>
        <dbReference type="ARBA" id="ARBA00051245"/>
    </source>
</evidence>
<dbReference type="Gene3D" id="3.40.50.300">
    <property type="entry name" value="P-loop containing nucleotide triphosphate hydrolases"/>
    <property type="match status" value="1"/>
</dbReference>
<dbReference type="GO" id="GO:0004715">
    <property type="term" value="F:non-membrane spanning protein tyrosine kinase activity"/>
    <property type="evidence" value="ECO:0007669"/>
    <property type="project" value="UniProtKB-EC"/>
</dbReference>
<evidence type="ECO:0000259" key="19">
    <source>
        <dbReference type="Pfam" id="PF02706"/>
    </source>
</evidence>
<feature type="domain" description="Polysaccharide chain length determinant N-terminal" evidence="19">
    <location>
        <begin position="42"/>
        <end position="127"/>
    </location>
</feature>
<keyword evidence="10" id="KW-0418">Kinase</keyword>
<evidence type="ECO:0000256" key="5">
    <source>
        <dbReference type="ARBA" id="ARBA00022475"/>
    </source>
</evidence>
<dbReference type="NCBIfam" id="TIGR01007">
    <property type="entry name" value="eps_fam"/>
    <property type="match status" value="1"/>
</dbReference>
<evidence type="ECO:0000256" key="3">
    <source>
        <dbReference type="ARBA" id="ARBA00008883"/>
    </source>
</evidence>
<dbReference type="PANTHER" id="PTHR32309:SF13">
    <property type="entry name" value="FERRIC ENTEROBACTIN TRANSPORT PROTEIN FEPE"/>
    <property type="match status" value="1"/>
</dbReference>
<dbReference type="RefSeq" id="WP_101073761.1">
    <property type="nucleotide sequence ID" value="NZ_PISP01000003.1"/>
</dbReference>
<dbReference type="Pfam" id="PF13614">
    <property type="entry name" value="AAA_31"/>
    <property type="match status" value="1"/>
</dbReference>
<dbReference type="SUPFAM" id="SSF52540">
    <property type="entry name" value="P-loop containing nucleoside triphosphate hydrolases"/>
    <property type="match status" value="1"/>
</dbReference>
<evidence type="ECO:0000256" key="13">
    <source>
        <dbReference type="ARBA" id="ARBA00023136"/>
    </source>
</evidence>
<comment type="similarity">
    <text evidence="2">Belongs to the CpsD/CapB family.</text>
</comment>
<dbReference type="InterPro" id="IPR032807">
    <property type="entry name" value="GNVR"/>
</dbReference>
<feature type="transmembrane region" description="Helical" evidence="18">
    <location>
        <begin position="483"/>
        <end position="502"/>
    </location>
</feature>
<feature type="domain" description="AAA" evidence="20">
    <location>
        <begin position="583"/>
        <end position="730"/>
    </location>
</feature>
<evidence type="ECO:0000256" key="16">
    <source>
        <dbReference type="SAM" id="Coils"/>
    </source>
</evidence>
<evidence type="ECO:0000313" key="22">
    <source>
        <dbReference type="EMBL" id="PKD43287.1"/>
    </source>
</evidence>
<keyword evidence="13 18" id="KW-0472">Membrane</keyword>
<proteinExistence type="inferred from homology"/>
<evidence type="ECO:0000256" key="1">
    <source>
        <dbReference type="ARBA" id="ARBA00004429"/>
    </source>
</evidence>
<dbReference type="Pfam" id="PF02706">
    <property type="entry name" value="Wzz"/>
    <property type="match status" value="1"/>
</dbReference>
<dbReference type="InterPro" id="IPR025669">
    <property type="entry name" value="AAA_dom"/>
</dbReference>
<dbReference type="GO" id="GO:0005886">
    <property type="term" value="C:plasma membrane"/>
    <property type="evidence" value="ECO:0007669"/>
    <property type="project" value="UniProtKB-SubCell"/>
</dbReference>
<keyword evidence="5" id="KW-1003">Cell membrane</keyword>
<evidence type="ECO:0000256" key="2">
    <source>
        <dbReference type="ARBA" id="ARBA00007316"/>
    </source>
</evidence>
<feature type="coiled-coil region" evidence="16">
    <location>
        <begin position="205"/>
        <end position="246"/>
    </location>
</feature>
<feature type="domain" description="Tyrosine-protein kinase G-rich" evidence="21">
    <location>
        <begin position="430"/>
        <end position="504"/>
    </location>
</feature>
<evidence type="ECO:0000256" key="4">
    <source>
        <dbReference type="ARBA" id="ARBA00011903"/>
    </source>
</evidence>
<keyword evidence="11" id="KW-0067">ATP-binding</keyword>
<protein>
    <recommendedName>
        <fullName evidence="4">non-specific protein-tyrosine kinase</fullName>
        <ecNumber evidence="4">2.7.10.2</ecNumber>
    </recommendedName>
</protein>
<keyword evidence="7" id="KW-0808">Transferase</keyword>
<feature type="coiled-coil region" evidence="16">
    <location>
        <begin position="344"/>
        <end position="404"/>
    </location>
</feature>
<dbReference type="EMBL" id="PISP01000003">
    <property type="protein sequence ID" value="PKD43287.1"/>
    <property type="molecule type" value="Genomic_DNA"/>
</dbReference>
<comment type="similarity">
    <text evidence="3">Belongs to the etk/wzc family.</text>
</comment>
<dbReference type="PANTHER" id="PTHR32309">
    <property type="entry name" value="TYROSINE-PROTEIN KINASE"/>
    <property type="match status" value="1"/>
</dbReference>
<evidence type="ECO:0000313" key="23">
    <source>
        <dbReference type="Proteomes" id="UP000233398"/>
    </source>
</evidence>
<reference evidence="22 23" key="1">
    <citation type="submission" date="2017-11" db="EMBL/GenBank/DDBJ databases">
        <title>Rhodohalobacter 15182 sp. nov., isolated from a salt lake.</title>
        <authorList>
            <person name="Han S."/>
        </authorList>
    </citation>
    <scope>NUCLEOTIDE SEQUENCE [LARGE SCALE GENOMIC DNA]</scope>
    <source>
        <strain evidence="22 23">15182</strain>
    </source>
</reference>
<keyword evidence="23" id="KW-1185">Reference proteome</keyword>
<evidence type="ECO:0000256" key="18">
    <source>
        <dbReference type="SAM" id="Phobius"/>
    </source>
</evidence>
<keyword evidence="12 18" id="KW-1133">Transmembrane helix</keyword>
<evidence type="ECO:0000256" key="10">
    <source>
        <dbReference type="ARBA" id="ARBA00022777"/>
    </source>
</evidence>
<dbReference type="AlphaFoldDB" id="A0A2N0VGH6"/>
<dbReference type="InterPro" id="IPR005702">
    <property type="entry name" value="Wzc-like_C"/>
</dbReference>